<gene>
    <name evidence="3" type="ORF">DFO65_11364</name>
</gene>
<reference evidence="3 4" key="1">
    <citation type="submission" date="2018-06" db="EMBL/GenBank/DDBJ databases">
        <title>Freshwater and sediment microbial communities from various areas in North America, analyzing microbe dynamics in response to fracking.</title>
        <authorList>
            <person name="Lamendella R."/>
        </authorList>
    </citation>
    <scope>NUCLEOTIDE SEQUENCE [LARGE SCALE GENOMIC DNA]</scope>
    <source>
        <strain evidence="3 4">3b_TX</strain>
    </source>
</reference>
<dbReference type="EMBL" id="QNSB01000013">
    <property type="protein sequence ID" value="RBP69366.1"/>
    <property type="molecule type" value="Genomic_DNA"/>
</dbReference>
<protein>
    <submittedName>
        <fullName evidence="3">Quercetin dioxygenase-like cupin family protein</fullName>
    </submittedName>
</protein>
<dbReference type="Gene3D" id="2.60.120.10">
    <property type="entry name" value="Jelly Rolls"/>
    <property type="match status" value="2"/>
</dbReference>
<dbReference type="RefSeq" id="WP_113905299.1">
    <property type="nucleotide sequence ID" value="NZ_QNSB01000013.1"/>
</dbReference>
<sequence length="358" mass="39250">MTAAFDWETVQRTPLVRDALPGELAPYALSAGEGLRHDLGDWHVTTMARGADTGGEFSLYRVSLPGGSTSPLISTPGHTFIQLVDGEIGLWFEGRGRRLIGGDSASIPAGTPFALSGRAVLNSFFLYSTDQWLHRLADGLGSASRSHIFSRRPQSTVSDLLAGEVSGYGITVHEADRARLEELTDDDERDRRDGDRLPQGPVPYVNRAGHGDRHETYQQLNTYPVRSRNTGGLFFAMDTRGARSPYIPLHFHQEHSENFLCLGGKVKLHANGEEVVLTPGDFLHAPAGTIHSFSFAGHNTHMLGLLTPPVFEPFFEYMNDPTDDYVHVEGGEPYFPGEGFARAREELDLVVVGPPPEN</sequence>
<evidence type="ECO:0000256" key="1">
    <source>
        <dbReference type="SAM" id="MobiDB-lite"/>
    </source>
</evidence>
<name>A0A366IH52_9MICO</name>
<proteinExistence type="predicted"/>
<dbReference type="Pfam" id="PF07883">
    <property type="entry name" value="Cupin_2"/>
    <property type="match status" value="1"/>
</dbReference>
<dbReference type="CDD" id="cd02215">
    <property type="entry name" value="cupin_QDO_N_C"/>
    <property type="match status" value="1"/>
</dbReference>
<dbReference type="InterPro" id="IPR053146">
    <property type="entry name" value="QDO-like"/>
</dbReference>
<keyword evidence="4" id="KW-1185">Reference proteome</keyword>
<organism evidence="3 4">
    <name type="scientific">Brevibacterium celere</name>
    <dbReference type="NCBI Taxonomy" id="225845"/>
    <lineage>
        <taxon>Bacteria</taxon>
        <taxon>Bacillati</taxon>
        <taxon>Actinomycetota</taxon>
        <taxon>Actinomycetes</taxon>
        <taxon>Micrococcales</taxon>
        <taxon>Brevibacteriaceae</taxon>
        <taxon>Brevibacterium</taxon>
    </lineage>
</organism>
<feature type="domain" description="Cupin type-2" evidence="2">
    <location>
        <begin position="247"/>
        <end position="298"/>
    </location>
</feature>
<evidence type="ECO:0000259" key="2">
    <source>
        <dbReference type="Pfam" id="PF07883"/>
    </source>
</evidence>
<dbReference type="SUPFAM" id="SSF51182">
    <property type="entry name" value="RmlC-like cupins"/>
    <property type="match status" value="1"/>
</dbReference>
<dbReference type="Proteomes" id="UP000253509">
    <property type="component" value="Unassembled WGS sequence"/>
</dbReference>
<dbReference type="InterPro" id="IPR013096">
    <property type="entry name" value="Cupin_2"/>
</dbReference>
<feature type="region of interest" description="Disordered" evidence="1">
    <location>
        <begin position="182"/>
        <end position="213"/>
    </location>
</feature>
<keyword evidence="3" id="KW-0223">Dioxygenase</keyword>
<dbReference type="AlphaFoldDB" id="A0A366IH52"/>
<dbReference type="InterPro" id="IPR011051">
    <property type="entry name" value="RmlC_Cupin_sf"/>
</dbReference>
<keyword evidence="3" id="KW-0560">Oxidoreductase</keyword>
<dbReference type="PANTHER" id="PTHR36440">
    <property type="entry name" value="PUTATIVE (AFU_ORTHOLOGUE AFUA_8G07350)-RELATED"/>
    <property type="match status" value="1"/>
</dbReference>
<dbReference type="InterPro" id="IPR014710">
    <property type="entry name" value="RmlC-like_jellyroll"/>
</dbReference>
<accession>A0A366IH52</accession>
<evidence type="ECO:0000313" key="3">
    <source>
        <dbReference type="EMBL" id="RBP69366.1"/>
    </source>
</evidence>
<dbReference type="PANTHER" id="PTHR36440:SF1">
    <property type="entry name" value="PUTATIVE (AFU_ORTHOLOGUE AFUA_8G07350)-RELATED"/>
    <property type="match status" value="1"/>
</dbReference>
<dbReference type="GO" id="GO:0051213">
    <property type="term" value="F:dioxygenase activity"/>
    <property type="evidence" value="ECO:0007669"/>
    <property type="project" value="UniProtKB-KW"/>
</dbReference>
<evidence type="ECO:0000313" key="4">
    <source>
        <dbReference type="Proteomes" id="UP000253509"/>
    </source>
</evidence>
<comment type="caution">
    <text evidence="3">The sequence shown here is derived from an EMBL/GenBank/DDBJ whole genome shotgun (WGS) entry which is preliminary data.</text>
</comment>